<sequence length="600" mass="68815">MNILNYFRNYWYIFEIACKGQNYKIIGIILITLAESLIPVSQVYLLKKLTDSIAEVLNQGNQVYDSLIYIVGQLLLFILGQIFNNKKTLLRSRLTQYANYYVDKKIADKLVLLPLIFFETQENHNLIQRINSGIGNRIVICFISIMDIVKNIIILCGYTYLLFQLHWLLAFLLIILLAPSLHTIAITSRKQYSQEHSQLQILRRSQYLFSLFTNKTVHKEFKLFGHSKYILKLWEKMMWKTSDEQYGLEKYRMKKEFNIVILHQVVNALFILGIILIGRNNNITIGDFVAYSQLLSMSTATIKMLSGGIGTLINQGLYIVDMNKFITIPEKTTNKMSVLEDVDRTHIISVENISFKYPNSDSFILKNISFSISQGETVAIVGENGSGKSTLIKCLLGLYSAQEGRILIDGADIEDIPQKELYRKMTALFQDFVKYELKIEENITLSETENINQLQFNKAINEAEVIQFLEMLSEKEKTNLGYTLDNGRELSGGQWQRIALGRALYKEAEIIFLDEPTASLDPISEVKLINRFIDICKGKTAIIISHRLASCLSADKIIVLDEGRIIEVGNHEELLLLRGQYYKMFQSQANSYQYQVGCSS</sequence>
<evidence type="ECO:0000256" key="3">
    <source>
        <dbReference type="ARBA" id="ARBA00022741"/>
    </source>
</evidence>
<dbReference type="InterPro" id="IPR011527">
    <property type="entry name" value="ABC1_TM_dom"/>
</dbReference>
<evidence type="ECO:0000256" key="6">
    <source>
        <dbReference type="ARBA" id="ARBA00023136"/>
    </source>
</evidence>
<keyword evidence="4 10" id="KW-0067">ATP-binding</keyword>
<dbReference type="PANTHER" id="PTHR43394:SF1">
    <property type="entry name" value="ATP-BINDING CASSETTE SUB-FAMILY B MEMBER 10, MITOCHONDRIAL"/>
    <property type="match status" value="1"/>
</dbReference>
<dbReference type="EMBL" id="JAVYAA010000004">
    <property type="protein sequence ID" value="MDT8978325.1"/>
    <property type="molecule type" value="Genomic_DNA"/>
</dbReference>
<dbReference type="GO" id="GO:0015421">
    <property type="term" value="F:ABC-type oligopeptide transporter activity"/>
    <property type="evidence" value="ECO:0007669"/>
    <property type="project" value="TreeGrafter"/>
</dbReference>
<dbReference type="GO" id="GO:0005524">
    <property type="term" value="F:ATP binding"/>
    <property type="evidence" value="ECO:0007669"/>
    <property type="project" value="UniProtKB-KW"/>
</dbReference>
<reference evidence="11" key="1">
    <citation type="submission" date="2023-09" db="EMBL/GenBank/DDBJ databases">
        <title>Paenibacillus sp. chi10 Genome sequencing and assembly.</title>
        <authorList>
            <person name="Kim I."/>
        </authorList>
    </citation>
    <scope>NUCLEOTIDE SEQUENCE [LARGE SCALE GENOMIC DNA]</scope>
    <source>
        <strain evidence="11">chi10</strain>
    </source>
</reference>
<dbReference type="SUPFAM" id="SSF52540">
    <property type="entry name" value="P-loop containing nucleoside triphosphate hydrolases"/>
    <property type="match status" value="1"/>
</dbReference>
<comment type="caution">
    <text evidence="10">The sequence shown here is derived from an EMBL/GenBank/DDBJ whole genome shotgun (WGS) entry which is preliminary data.</text>
</comment>
<feature type="transmembrane region" description="Helical" evidence="7">
    <location>
        <begin position="167"/>
        <end position="187"/>
    </location>
</feature>
<dbReference type="InterPro" id="IPR017871">
    <property type="entry name" value="ABC_transporter-like_CS"/>
</dbReference>
<dbReference type="InterPro" id="IPR003593">
    <property type="entry name" value="AAA+_ATPase"/>
</dbReference>
<feature type="domain" description="ABC transporter" evidence="8">
    <location>
        <begin position="348"/>
        <end position="587"/>
    </location>
</feature>
<evidence type="ECO:0000313" key="10">
    <source>
        <dbReference type="EMBL" id="MDT8978325.1"/>
    </source>
</evidence>
<dbReference type="AlphaFoldDB" id="A0AAJ2JWA1"/>
<keyword evidence="11" id="KW-1185">Reference proteome</keyword>
<dbReference type="Gene3D" id="3.40.50.300">
    <property type="entry name" value="P-loop containing nucleotide triphosphate hydrolases"/>
    <property type="match status" value="1"/>
</dbReference>
<evidence type="ECO:0000256" key="4">
    <source>
        <dbReference type="ARBA" id="ARBA00022840"/>
    </source>
</evidence>
<feature type="transmembrane region" description="Helical" evidence="7">
    <location>
        <begin position="66"/>
        <end position="83"/>
    </location>
</feature>
<dbReference type="InterPro" id="IPR003439">
    <property type="entry name" value="ABC_transporter-like_ATP-bd"/>
</dbReference>
<keyword evidence="2 7" id="KW-0812">Transmembrane</keyword>
<dbReference type="GO" id="GO:0016887">
    <property type="term" value="F:ATP hydrolysis activity"/>
    <property type="evidence" value="ECO:0007669"/>
    <property type="project" value="InterPro"/>
</dbReference>
<dbReference type="InterPro" id="IPR036640">
    <property type="entry name" value="ABC1_TM_sf"/>
</dbReference>
<gene>
    <name evidence="10" type="ORF">RQP50_19030</name>
</gene>
<evidence type="ECO:0000259" key="9">
    <source>
        <dbReference type="PROSITE" id="PS50929"/>
    </source>
</evidence>
<feature type="transmembrane region" description="Helical" evidence="7">
    <location>
        <begin position="257"/>
        <end position="278"/>
    </location>
</feature>
<protein>
    <submittedName>
        <fullName evidence="10">ABC transporter ATP-binding protein</fullName>
    </submittedName>
</protein>
<evidence type="ECO:0000256" key="7">
    <source>
        <dbReference type="SAM" id="Phobius"/>
    </source>
</evidence>
<dbReference type="PROSITE" id="PS50929">
    <property type="entry name" value="ABC_TM1F"/>
    <property type="match status" value="1"/>
</dbReference>
<evidence type="ECO:0000256" key="5">
    <source>
        <dbReference type="ARBA" id="ARBA00022989"/>
    </source>
</evidence>
<dbReference type="PROSITE" id="PS00211">
    <property type="entry name" value="ABC_TRANSPORTER_1"/>
    <property type="match status" value="1"/>
</dbReference>
<evidence type="ECO:0000256" key="2">
    <source>
        <dbReference type="ARBA" id="ARBA00022692"/>
    </source>
</evidence>
<dbReference type="GO" id="GO:0005886">
    <property type="term" value="C:plasma membrane"/>
    <property type="evidence" value="ECO:0007669"/>
    <property type="project" value="UniProtKB-SubCell"/>
</dbReference>
<dbReference type="InterPro" id="IPR027417">
    <property type="entry name" value="P-loop_NTPase"/>
</dbReference>
<dbReference type="PROSITE" id="PS50893">
    <property type="entry name" value="ABC_TRANSPORTER_2"/>
    <property type="match status" value="1"/>
</dbReference>
<name>A0AAJ2JWA1_9BACL</name>
<dbReference type="Gene3D" id="1.20.1560.10">
    <property type="entry name" value="ABC transporter type 1, transmembrane domain"/>
    <property type="match status" value="1"/>
</dbReference>
<dbReference type="InterPro" id="IPR039421">
    <property type="entry name" value="Type_1_exporter"/>
</dbReference>
<evidence type="ECO:0000259" key="8">
    <source>
        <dbReference type="PROSITE" id="PS50893"/>
    </source>
</evidence>
<feature type="transmembrane region" description="Helical" evidence="7">
    <location>
        <begin position="25"/>
        <end position="46"/>
    </location>
</feature>
<dbReference type="SUPFAM" id="SSF90123">
    <property type="entry name" value="ABC transporter transmembrane region"/>
    <property type="match status" value="1"/>
</dbReference>
<proteinExistence type="predicted"/>
<dbReference type="SMART" id="SM00382">
    <property type="entry name" value="AAA"/>
    <property type="match status" value="1"/>
</dbReference>
<keyword evidence="5 7" id="KW-1133">Transmembrane helix</keyword>
<keyword evidence="3" id="KW-0547">Nucleotide-binding</keyword>
<dbReference type="Pfam" id="PF00005">
    <property type="entry name" value="ABC_tran"/>
    <property type="match status" value="1"/>
</dbReference>
<keyword evidence="6 7" id="KW-0472">Membrane</keyword>
<dbReference type="Proteomes" id="UP001250538">
    <property type="component" value="Unassembled WGS sequence"/>
</dbReference>
<organism evidence="10 11">
    <name type="scientific">Paenibacillus suaedae</name>
    <dbReference type="NCBI Taxonomy" id="3077233"/>
    <lineage>
        <taxon>Bacteria</taxon>
        <taxon>Bacillati</taxon>
        <taxon>Bacillota</taxon>
        <taxon>Bacilli</taxon>
        <taxon>Bacillales</taxon>
        <taxon>Paenibacillaceae</taxon>
        <taxon>Paenibacillus</taxon>
    </lineage>
</organism>
<comment type="subcellular location">
    <subcellularLocation>
        <location evidence="1">Cell membrane</location>
        <topology evidence="1">Multi-pass membrane protein</topology>
    </subcellularLocation>
</comment>
<feature type="transmembrane region" description="Helical" evidence="7">
    <location>
        <begin position="138"/>
        <end position="161"/>
    </location>
</feature>
<evidence type="ECO:0000256" key="1">
    <source>
        <dbReference type="ARBA" id="ARBA00004651"/>
    </source>
</evidence>
<accession>A0AAJ2JWA1</accession>
<dbReference type="PANTHER" id="PTHR43394">
    <property type="entry name" value="ATP-DEPENDENT PERMEASE MDL1, MITOCHONDRIAL"/>
    <property type="match status" value="1"/>
</dbReference>
<evidence type="ECO:0000313" key="11">
    <source>
        <dbReference type="Proteomes" id="UP001250538"/>
    </source>
</evidence>
<feature type="domain" description="ABC transmembrane type-1" evidence="9">
    <location>
        <begin position="26"/>
        <end position="314"/>
    </location>
</feature>